<sequence length="172" mass="19073">MVVMTPPLRPALHPMSTDDLPPSSDIAVIILRRHPAAAPIQTAASCLMAWTAVVSGRRKRRHGTFLDPASGRPAVEGTRGVFHLASPFILCKQRDPENELLEPVVKGTLNVLRAAAMVPNPNWPADKVVYKDCCAVVELLKKVQFWYSVLDFAGKEGLQWLCSIQGWYWVQC</sequence>
<protein>
    <submittedName>
        <fullName evidence="1">Uncharacterized protein</fullName>
    </submittedName>
</protein>
<dbReference type="AlphaFoldDB" id="A0A4U6SZG2"/>
<dbReference type="Gramene" id="TKV94500">
    <property type="protein sequence ID" value="TKV94500"/>
    <property type="gene ID" value="SEVIR_9G299500v2"/>
</dbReference>
<dbReference type="Gene3D" id="3.40.50.720">
    <property type="entry name" value="NAD(P)-binding Rossmann-like Domain"/>
    <property type="match status" value="1"/>
</dbReference>
<reference evidence="1 2" key="1">
    <citation type="submission" date="2019-03" db="EMBL/GenBank/DDBJ databases">
        <title>WGS assembly of Setaria viridis.</title>
        <authorList>
            <person name="Huang P."/>
            <person name="Jenkins J."/>
            <person name="Grimwood J."/>
            <person name="Barry K."/>
            <person name="Healey A."/>
            <person name="Mamidi S."/>
            <person name="Sreedasyam A."/>
            <person name="Shu S."/>
            <person name="Feldman M."/>
            <person name="Wu J."/>
            <person name="Yu Y."/>
            <person name="Chen C."/>
            <person name="Johnson J."/>
            <person name="Rokhsar D."/>
            <person name="Baxter I."/>
            <person name="Schmutz J."/>
            <person name="Brutnell T."/>
            <person name="Kellogg E."/>
        </authorList>
    </citation>
    <scope>NUCLEOTIDE SEQUENCE [LARGE SCALE GENOMIC DNA]</scope>
    <source>
        <strain evidence="2">cv. A10</strain>
    </source>
</reference>
<dbReference type="EMBL" id="CM016560">
    <property type="protein sequence ID" value="TKV94500.1"/>
    <property type="molecule type" value="Genomic_DNA"/>
</dbReference>
<name>A0A4U6SZG2_SETVI</name>
<dbReference type="SUPFAM" id="SSF51735">
    <property type="entry name" value="NAD(P)-binding Rossmann-fold domains"/>
    <property type="match status" value="1"/>
</dbReference>
<evidence type="ECO:0000313" key="1">
    <source>
        <dbReference type="EMBL" id="TKV94500.1"/>
    </source>
</evidence>
<dbReference type="EMBL" id="CM016560">
    <property type="protein sequence ID" value="TKV94499.1"/>
    <property type="molecule type" value="Genomic_DNA"/>
</dbReference>
<dbReference type="Proteomes" id="UP000298652">
    <property type="component" value="Chromosome 9"/>
</dbReference>
<organism evidence="1 2">
    <name type="scientific">Setaria viridis</name>
    <name type="common">Green bristlegrass</name>
    <name type="synonym">Setaria italica subsp. viridis</name>
    <dbReference type="NCBI Taxonomy" id="4556"/>
    <lineage>
        <taxon>Eukaryota</taxon>
        <taxon>Viridiplantae</taxon>
        <taxon>Streptophyta</taxon>
        <taxon>Embryophyta</taxon>
        <taxon>Tracheophyta</taxon>
        <taxon>Spermatophyta</taxon>
        <taxon>Magnoliopsida</taxon>
        <taxon>Liliopsida</taxon>
        <taxon>Poales</taxon>
        <taxon>Poaceae</taxon>
        <taxon>PACMAD clade</taxon>
        <taxon>Panicoideae</taxon>
        <taxon>Panicodae</taxon>
        <taxon>Paniceae</taxon>
        <taxon>Cenchrinae</taxon>
        <taxon>Setaria</taxon>
    </lineage>
</organism>
<evidence type="ECO:0000313" key="2">
    <source>
        <dbReference type="Proteomes" id="UP000298652"/>
    </source>
</evidence>
<dbReference type="Gramene" id="TKV94499">
    <property type="protein sequence ID" value="TKV94499"/>
    <property type="gene ID" value="SEVIR_9G299500v2"/>
</dbReference>
<accession>A0A4U6SZG2</accession>
<proteinExistence type="predicted"/>
<keyword evidence="2" id="KW-1185">Reference proteome</keyword>
<dbReference type="InterPro" id="IPR036291">
    <property type="entry name" value="NAD(P)-bd_dom_sf"/>
</dbReference>
<gene>
    <name evidence="1" type="ORF">SEVIR_9G299500v2</name>
</gene>